<dbReference type="PROSITE" id="PS51105">
    <property type="entry name" value="PTS_EIIC_TYPE_3"/>
    <property type="match status" value="1"/>
</dbReference>
<protein>
    <submittedName>
        <fullName evidence="11">Lichenan permease IIC component</fullName>
    </submittedName>
</protein>
<feature type="transmembrane region" description="Helical" evidence="8">
    <location>
        <begin position="95"/>
        <end position="114"/>
    </location>
</feature>
<feature type="transmembrane region" description="Helical" evidence="8">
    <location>
        <begin position="21"/>
        <end position="40"/>
    </location>
</feature>
<dbReference type="InterPro" id="IPR035919">
    <property type="entry name" value="EAL_sf"/>
</dbReference>
<comment type="caution">
    <text evidence="11">The sequence shown here is derived from an EMBL/GenBank/DDBJ whole genome shotgun (WGS) entry which is preliminary data.</text>
</comment>
<dbReference type="GO" id="GO:0008982">
    <property type="term" value="F:protein-N(PI)-phosphohistidine-sugar phosphotransferase activity"/>
    <property type="evidence" value="ECO:0007669"/>
    <property type="project" value="InterPro"/>
</dbReference>
<feature type="transmembrane region" description="Helical" evidence="8">
    <location>
        <begin position="275"/>
        <end position="294"/>
    </location>
</feature>
<feature type="domain" description="PTS EIIC type-3" evidence="10">
    <location>
        <begin position="1"/>
        <end position="399"/>
    </location>
</feature>
<dbReference type="CDD" id="cd01948">
    <property type="entry name" value="EAL"/>
    <property type="match status" value="1"/>
</dbReference>
<evidence type="ECO:0000259" key="10">
    <source>
        <dbReference type="PROSITE" id="PS51105"/>
    </source>
</evidence>
<keyword evidence="7 8" id="KW-0472">Membrane</keyword>
<accession>A0A1E3ANT3</accession>
<dbReference type="SMART" id="SM00052">
    <property type="entry name" value="EAL"/>
    <property type="match status" value="1"/>
</dbReference>
<dbReference type="InterPro" id="IPR004501">
    <property type="entry name" value="PTS_EIIC_3"/>
</dbReference>
<dbReference type="GO" id="GO:0005886">
    <property type="term" value="C:plasma membrane"/>
    <property type="evidence" value="ECO:0007669"/>
    <property type="project" value="UniProtKB-SubCell"/>
</dbReference>
<dbReference type="Proteomes" id="UP000095003">
    <property type="component" value="Unassembled WGS sequence"/>
</dbReference>
<evidence type="ECO:0000259" key="9">
    <source>
        <dbReference type="PROSITE" id="PS50883"/>
    </source>
</evidence>
<keyword evidence="3" id="KW-1003">Cell membrane</keyword>
<dbReference type="AlphaFoldDB" id="A0A1E3ANT3"/>
<organism evidence="11 12">
    <name type="scientific">Eisenbergiella tayi</name>
    <dbReference type="NCBI Taxonomy" id="1432052"/>
    <lineage>
        <taxon>Bacteria</taxon>
        <taxon>Bacillati</taxon>
        <taxon>Bacillota</taxon>
        <taxon>Clostridia</taxon>
        <taxon>Lachnospirales</taxon>
        <taxon>Lachnospiraceae</taxon>
        <taxon>Eisenbergiella</taxon>
    </lineage>
</organism>
<evidence type="ECO:0000256" key="1">
    <source>
        <dbReference type="ARBA" id="ARBA00004651"/>
    </source>
</evidence>
<evidence type="ECO:0000256" key="2">
    <source>
        <dbReference type="ARBA" id="ARBA00022448"/>
    </source>
</evidence>
<evidence type="ECO:0000256" key="6">
    <source>
        <dbReference type="ARBA" id="ARBA00022989"/>
    </source>
</evidence>
<proteinExistence type="predicted"/>
<feature type="domain" description="EAL" evidence="9">
    <location>
        <begin position="445"/>
        <end position="698"/>
    </location>
</feature>
<dbReference type="Pfam" id="PF02378">
    <property type="entry name" value="PTS_EIIC"/>
    <property type="match status" value="1"/>
</dbReference>
<keyword evidence="2" id="KW-0813">Transport</keyword>
<feature type="transmembrane region" description="Helical" evidence="8">
    <location>
        <begin position="333"/>
        <end position="358"/>
    </location>
</feature>
<evidence type="ECO:0000313" key="11">
    <source>
        <dbReference type="EMBL" id="ODM10360.1"/>
    </source>
</evidence>
<feature type="transmembrane region" description="Helical" evidence="8">
    <location>
        <begin position="214"/>
        <end position="232"/>
    </location>
</feature>
<keyword evidence="5 8" id="KW-0812">Transmembrane</keyword>
<comment type="subcellular location">
    <subcellularLocation>
        <location evidence="1">Cell membrane</location>
        <topology evidence="1">Multi-pass membrane protein</topology>
    </subcellularLocation>
</comment>
<dbReference type="Pfam" id="PF00563">
    <property type="entry name" value="EAL"/>
    <property type="match status" value="1"/>
</dbReference>
<dbReference type="PANTHER" id="PTHR33989:SF4">
    <property type="entry name" value="PTS SYSTEM N,N'-DIACETYLCHITOBIOSE-SPECIFIC EIIC COMPONENT"/>
    <property type="match status" value="1"/>
</dbReference>
<dbReference type="InterPro" id="IPR003352">
    <property type="entry name" value="PTS_EIIC"/>
</dbReference>
<dbReference type="RefSeq" id="WP_069158529.1">
    <property type="nucleotide sequence ID" value="NZ_DBFYTC010000084.1"/>
</dbReference>
<name>A0A1E3ANT3_9FIRM</name>
<feature type="transmembrane region" description="Helical" evidence="8">
    <location>
        <begin position="190"/>
        <end position="207"/>
    </location>
</feature>
<dbReference type="GeneID" id="93301649"/>
<evidence type="ECO:0000256" key="5">
    <source>
        <dbReference type="ARBA" id="ARBA00022692"/>
    </source>
</evidence>
<dbReference type="PANTHER" id="PTHR33989">
    <property type="match status" value="1"/>
</dbReference>
<dbReference type="PATRIC" id="fig|1432052.3.peg.5246"/>
<dbReference type="InterPro" id="IPR001633">
    <property type="entry name" value="EAL_dom"/>
</dbReference>
<dbReference type="PROSITE" id="PS50883">
    <property type="entry name" value="EAL"/>
    <property type="match status" value="1"/>
</dbReference>
<evidence type="ECO:0000313" key="12">
    <source>
        <dbReference type="Proteomes" id="UP000095003"/>
    </source>
</evidence>
<evidence type="ECO:0000256" key="7">
    <source>
        <dbReference type="ARBA" id="ARBA00023136"/>
    </source>
</evidence>
<feature type="transmembrane region" description="Helical" evidence="8">
    <location>
        <begin position="120"/>
        <end position="140"/>
    </location>
</feature>
<dbReference type="EMBL" id="MCGI01000004">
    <property type="protein sequence ID" value="ODM10360.1"/>
    <property type="molecule type" value="Genomic_DNA"/>
</dbReference>
<evidence type="ECO:0000256" key="3">
    <source>
        <dbReference type="ARBA" id="ARBA00022475"/>
    </source>
</evidence>
<feature type="transmembrane region" description="Helical" evidence="8">
    <location>
        <begin position="60"/>
        <end position="88"/>
    </location>
</feature>
<feature type="transmembrane region" description="Helical" evidence="8">
    <location>
        <begin position="379"/>
        <end position="399"/>
    </location>
</feature>
<dbReference type="InterPro" id="IPR051088">
    <property type="entry name" value="PTS_Sugar-EIIC/EIIB"/>
</dbReference>
<keyword evidence="4" id="KW-0762">Sugar transport</keyword>
<dbReference type="GO" id="GO:0009401">
    <property type="term" value="P:phosphoenolpyruvate-dependent sugar phosphotransferase system"/>
    <property type="evidence" value="ECO:0007669"/>
    <property type="project" value="InterPro"/>
</dbReference>
<feature type="transmembrane region" description="Helical" evidence="8">
    <location>
        <begin position="160"/>
        <end position="184"/>
    </location>
</feature>
<keyword evidence="6 8" id="KW-1133">Transmembrane helix</keyword>
<reference evidence="11 12" key="1">
    <citation type="submission" date="2016-07" db="EMBL/GenBank/DDBJ databases">
        <title>Characterization of isolates of Eisenbergiella tayi derived from blood cultures, using whole genome sequencing.</title>
        <authorList>
            <person name="Burdz T."/>
            <person name="Wiebe D."/>
            <person name="Huynh C."/>
            <person name="Bernard K."/>
        </authorList>
    </citation>
    <scope>NUCLEOTIDE SEQUENCE [LARGE SCALE GENOMIC DNA]</scope>
    <source>
        <strain evidence="11 12">NML 120489</strain>
    </source>
</reference>
<evidence type="ECO:0000256" key="8">
    <source>
        <dbReference type="SAM" id="Phobius"/>
    </source>
</evidence>
<gene>
    <name evidence="11" type="primary">licC</name>
    <name evidence="11" type="ORF">BEH84_04732</name>
</gene>
<feature type="transmembrane region" description="Helical" evidence="8">
    <location>
        <begin position="306"/>
        <end position="327"/>
    </location>
</feature>
<sequence>MESKPILSRFRNSITAQSIRRGLTLAIPFLTLGSFSLLFLNFPSDSYQTFLHNFLNGSAVALLTTLYNISLGSLALVLCITISLSYGLLAEIDMYILYPVVALCSYMAFCGGIQDHEEYVFNAEWVFTAMFITLASCILFRRILKLSDRMEKLHTTGAEYLFNISIQSLFPVIIIIAFFAILGYLLRTAWGSNNITNFGAYIFLKIFDELSDNLFGILLYVIITHVLWFFGVHGTNTLEAVSRRLFEPNVSVNQSLLLAGQVPTEIFSKTFLDTFAFLGGCGCALSFIIALCIASRRSPNRKIAYVALPSAFFNISEIAVFGFPIIYNFTMAIPFILTPVVLTLISYIATASGLVPVVTQSVDWTVPILFSGYKATGSISGSILQLINLVVGICIYIPFIRRSEQKETAEFQQIVRQMEQDMEAGESSGNLPLFLSHKYPYNYYAKTLSLDLKNALHRGQVDFFYQPQISREGNIHGIEALLRWQHPVTGYISPPVIFALAYEGGFLNELNSYLLNRACNDARILDPQLENDLILSINISAKQIEENGFFDNTYMVLKETQLSRIHFALEITERSAMKITDSLMDDIKKLQNNGISFSLDDFGMGHNSILYLQEGIFDEVKLDGHLVTQLPGNGRSRDIISGIIRMARSLDLRILAEYVETKEQRDILAELGCGFYQGYYYSRPLPMDKLVEYIKTAGNTAEGQR</sequence>
<evidence type="ECO:0000256" key="4">
    <source>
        <dbReference type="ARBA" id="ARBA00022597"/>
    </source>
</evidence>
<dbReference type="SUPFAM" id="SSF141868">
    <property type="entry name" value="EAL domain-like"/>
    <property type="match status" value="1"/>
</dbReference>
<dbReference type="Gene3D" id="3.20.20.450">
    <property type="entry name" value="EAL domain"/>
    <property type="match status" value="1"/>
</dbReference>